<dbReference type="EMBL" id="JBHTBY010000011">
    <property type="protein sequence ID" value="MFC7321964.1"/>
    <property type="molecule type" value="Genomic_DNA"/>
</dbReference>
<dbReference type="RefSeq" id="WP_289215889.1">
    <property type="nucleotide sequence ID" value="NZ_JAPVRC010000004.1"/>
</dbReference>
<keyword evidence="4" id="KW-1185">Reference proteome</keyword>
<evidence type="ECO:0000313" key="3">
    <source>
        <dbReference type="EMBL" id="MFC7321964.1"/>
    </source>
</evidence>
<name>A0ABW2K5A2_9BACI</name>
<keyword evidence="2" id="KW-0812">Transmembrane</keyword>
<keyword evidence="1" id="KW-0175">Coiled coil</keyword>
<evidence type="ECO:0000313" key="4">
    <source>
        <dbReference type="Proteomes" id="UP001596494"/>
    </source>
</evidence>
<keyword evidence="2" id="KW-1133">Transmembrane helix</keyword>
<protein>
    <submittedName>
        <fullName evidence="3">Uncharacterized protein</fullName>
    </submittedName>
</protein>
<feature type="coiled-coil region" evidence="1">
    <location>
        <begin position="89"/>
        <end position="116"/>
    </location>
</feature>
<evidence type="ECO:0000256" key="2">
    <source>
        <dbReference type="SAM" id="Phobius"/>
    </source>
</evidence>
<accession>A0ABW2K5A2</accession>
<dbReference type="Proteomes" id="UP001596494">
    <property type="component" value="Unassembled WGS sequence"/>
</dbReference>
<feature type="transmembrane region" description="Helical" evidence="2">
    <location>
        <begin position="28"/>
        <end position="53"/>
    </location>
</feature>
<proteinExistence type="predicted"/>
<sequence length="210" mass="24881">MYIFTTAVDNGDLINALTEQNKTYRETLFWALGIMGGIISIFLTANFITSFSLRKNEIKRIKSELETSFRENEMEEIKKELKVYADELIFELKKEIKILNYELQTLENELENNSYEVKLLDGKFNELEGDVYYELKHYHIAVDNYVYAGQIYIEIDYDLHEQLLGKIKNSLEKEKEIQFDDSADLQDYLDKLPSKYQLYNYQINRLISNS</sequence>
<gene>
    <name evidence="3" type="ORF">ACFQMN_13840</name>
</gene>
<organism evidence="3 4">
    <name type="scientific">Halobacillus campisalis</name>
    <dbReference type="NCBI Taxonomy" id="435909"/>
    <lineage>
        <taxon>Bacteria</taxon>
        <taxon>Bacillati</taxon>
        <taxon>Bacillota</taxon>
        <taxon>Bacilli</taxon>
        <taxon>Bacillales</taxon>
        <taxon>Bacillaceae</taxon>
        <taxon>Halobacillus</taxon>
    </lineage>
</organism>
<evidence type="ECO:0000256" key="1">
    <source>
        <dbReference type="SAM" id="Coils"/>
    </source>
</evidence>
<keyword evidence="2" id="KW-0472">Membrane</keyword>
<comment type="caution">
    <text evidence="3">The sequence shown here is derived from an EMBL/GenBank/DDBJ whole genome shotgun (WGS) entry which is preliminary data.</text>
</comment>
<reference evidence="4" key="1">
    <citation type="journal article" date="2019" name="Int. J. Syst. Evol. Microbiol.">
        <title>The Global Catalogue of Microorganisms (GCM) 10K type strain sequencing project: providing services to taxonomists for standard genome sequencing and annotation.</title>
        <authorList>
            <consortium name="The Broad Institute Genomics Platform"/>
            <consortium name="The Broad Institute Genome Sequencing Center for Infectious Disease"/>
            <person name="Wu L."/>
            <person name="Ma J."/>
        </authorList>
    </citation>
    <scope>NUCLEOTIDE SEQUENCE [LARGE SCALE GENOMIC DNA]</scope>
    <source>
        <strain evidence="4">CCUG 73951</strain>
    </source>
</reference>